<dbReference type="EMBL" id="KI965646">
    <property type="protein sequence ID" value="EUD63823.1"/>
    <property type="molecule type" value="Genomic_DNA"/>
</dbReference>
<dbReference type="GeneID" id="20041072"/>
<sequence>MHNTHKGTAMYSIKSSKSEFIFQHTSDKGKGKSNFANKQNLIPDTHQYTVNVTGIIILIHGLNSHVRFSFLRHNIHIMDNEKAVSKDGKNYCINEDS</sequence>
<evidence type="ECO:0000313" key="2">
    <source>
        <dbReference type="Proteomes" id="UP000030640"/>
    </source>
</evidence>
<dbReference type="RefSeq" id="XP_008819591.1">
    <property type="nucleotide sequence ID" value="XM_008821369.1"/>
</dbReference>
<proteinExistence type="predicted"/>
<evidence type="ECO:0000313" key="1">
    <source>
        <dbReference type="EMBL" id="EUD63823.1"/>
    </source>
</evidence>
<keyword evidence="2" id="KW-1185">Reference proteome</keyword>
<dbReference type="VEuPathDB" id="PlasmoDB:C922_05798"/>
<reference evidence="1 2" key="1">
    <citation type="submission" date="2013-02" db="EMBL/GenBank/DDBJ databases">
        <title>The Genome Sequence of Plasmodium inui San Antonio 1.</title>
        <authorList>
            <consortium name="The Broad Institute Genome Sequencing Platform"/>
            <consortium name="The Broad Institute Genome Sequencing Center for Infectious Disease"/>
            <person name="Neafsey D."/>
            <person name="Cheeseman I."/>
            <person name="Volkman S."/>
            <person name="Adams J."/>
            <person name="Walker B."/>
            <person name="Young S.K."/>
            <person name="Zeng Q."/>
            <person name="Gargeya S."/>
            <person name="Fitzgerald M."/>
            <person name="Haas B."/>
            <person name="Abouelleil A."/>
            <person name="Alvarado L."/>
            <person name="Arachchi H.M."/>
            <person name="Berlin A.M."/>
            <person name="Chapman S.B."/>
            <person name="Dewar J."/>
            <person name="Goldberg J."/>
            <person name="Griggs A."/>
            <person name="Gujja S."/>
            <person name="Hansen M."/>
            <person name="Howarth C."/>
            <person name="Imamovic A."/>
            <person name="Larimer J."/>
            <person name="McCowan C."/>
            <person name="Murphy C."/>
            <person name="Neiman D."/>
            <person name="Pearson M."/>
            <person name="Priest M."/>
            <person name="Roberts A."/>
            <person name="Saif S."/>
            <person name="Shea T."/>
            <person name="Sisk P."/>
            <person name="Sykes S."/>
            <person name="Wortman J."/>
            <person name="Nusbaum C."/>
            <person name="Birren B."/>
        </authorList>
    </citation>
    <scope>NUCLEOTIDE SEQUENCE [LARGE SCALE GENOMIC DNA]</scope>
    <source>
        <strain evidence="1 2">San Antonio 1</strain>
    </source>
</reference>
<protein>
    <submittedName>
        <fullName evidence="1">Uncharacterized protein</fullName>
    </submittedName>
</protein>
<name>W6ZWZ6_9APIC</name>
<organism evidence="1 2">
    <name type="scientific">Plasmodium inui San Antonio 1</name>
    <dbReference type="NCBI Taxonomy" id="1237626"/>
    <lineage>
        <taxon>Eukaryota</taxon>
        <taxon>Sar</taxon>
        <taxon>Alveolata</taxon>
        <taxon>Apicomplexa</taxon>
        <taxon>Aconoidasida</taxon>
        <taxon>Haemosporida</taxon>
        <taxon>Plasmodiidae</taxon>
        <taxon>Plasmodium</taxon>
        <taxon>Plasmodium (Plasmodium)</taxon>
    </lineage>
</organism>
<dbReference type="Proteomes" id="UP000030640">
    <property type="component" value="Unassembled WGS sequence"/>
</dbReference>
<accession>W6ZWZ6</accession>
<dbReference type="OrthoDB" id="10603911at2759"/>
<gene>
    <name evidence="1" type="ORF">C922_05798</name>
</gene>
<dbReference type="AlphaFoldDB" id="W6ZWZ6"/>